<dbReference type="EMBL" id="QGKY02001250">
    <property type="protein sequence ID" value="KAF2564140.1"/>
    <property type="molecule type" value="Genomic_DNA"/>
</dbReference>
<dbReference type="InterPro" id="IPR004882">
    <property type="entry name" value="Luc7-rel"/>
</dbReference>
<dbReference type="GO" id="GO:0005685">
    <property type="term" value="C:U1 snRNP"/>
    <property type="evidence" value="ECO:0007669"/>
    <property type="project" value="InterPro"/>
</dbReference>
<reference evidence="2" key="1">
    <citation type="submission" date="2019-12" db="EMBL/GenBank/DDBJ databases">
        <title>Genome sequencing and annotation of Brassica cretica.</title>
        <authorList>
            <person name="Studholme D.J."/>
            <person name="Sarris P.F."/>
        </authorList>
    </citation>
    <scope>NUCLEOTIDE SEQUENCE</scope>
    <source>
        <strain evidence="2">PFS-102/07</strain>
        <tissue evidence="2">Leaf</tissue>
    </source>
</reference>
<protein>
    <submittedName>
        <fullName evidence="2">Uncharacterized protein</fullName>
    </submittedName>
</protein>
<evidence type="ECO:0000313" key="2">
    <source>
        <dbReference type="EMBL" id="KAF2564140.1"/>
    </source>
</evidence>
<dbReference type="Pfam" id="PF03194">
    <property type="entry name" value="LUC7"/>
    <property type="match status" value="1"/>
</dbReference>
<accession>A0A8S9I3E9</accession>
<proteinExistence type="inferred from homology"/>
<dbReference type="GO" id="GO:0003729">
    <property type="term" value="F:mRNA binding"/>
    <property type="evidence" value="ECO:0007669"/>
    <property type="project" value="InterPro"/>
</dbReference>
<dbReference type="PANTHER" id="PTHR12375">
    <property type="entry name" value="RNA-BINDING PROTEIN LUC7-RELATED"/>
    <property type="match status" value="1"/>
</dbReference>
<dbReference type="GO" id="GO:0006376">
    <property type="term" value="P:mRNA splice site recognition"/>
    <property type="evidence" value="ECO:0007669"/>
    <property type="project" value="InterPro"/>
</dbReference>
<comment type="similarity">
    <text evidence="1">Belongs to the Luc7 family.</text>
</comment>
<gene>
    <name evidence="2" type="ORF">F2Q70_00014428</name>
</gene>
<comment type="caution">
    <text evidence="2">The sequence shown here is derived from an EMBL/GenBank/DDBJ whole genome shotgun (WGS) entry which is preliminary data.</text>
</comment>
<sequence length="155" mass="17049">MDAMRKQLDVLMGANRNGDVTEVNRKYYDRDVCRLYLSGLCPHELFQLTSFRRRKTKFTRNGWKKGGQRRGAEIENQVKKETEEIAVTVEEMLTVGVEIATGIMTTVNMTETMTQEAGGTGPGLGKDTGIMITAADAMTATKTLPETVAAGLRGV</sequence>
<name>A0A8S9I3E9_BRACR</name>
<dbReference type="AlphaFoldDB" id="A0A8S9I3E9"/>
<organism evidence="2">
    <name type="scientific">Brassica cretica</name>
    <name type="common">Mustard</name>
    <dbReference type="NCBI Taxonomy" id="69181"/>
    <lineage>
        <taxon>Eukaryota</taxon>
        <taxon>Viridiplantae</taxon>
        <taxon>Streptophyta</taxon>
        <taxon>Embryophyta</taxon>
        <taxon>Tracheophyta</taxon>
        <taxon>Spermatophyta</taxon>
        <taxon>Magnoliopsida</taxon>
        <taxon>eudicotyledons</taxon>
        <taxon>Gunneridae</taxon>
        <taxon>Pentapetalae</taxon>
        <taxon>rosids</taxon>
        <taxon>malvids</taxon>
        <taxon>Brassicales</taxon>
        <taxon>Brassicaceae</taxon>
        <taxon>Brassiceae</taxon>
        <taxon>Brassica</taxon>
    </lineage>
</organism>
<evidence type="ECO:0000256" key="1">
    <source>
        <dbReference type="ARBA" id="ARBA00005655"/>
    </source>
</evidence>